<dbReference type="RefSeq" id="WP_132577426.1">
    <property type="nucleotide sequence ID" value="NZ_JBHLWF010000026.1"/>
</dbReference>
<feature type="domain" description="Helicase ATP-binding" evidence="6">
    <location>
        <begin position="103"/>
        <end position="266"/>
    </location>
</feature>
<keyword evidence="4" id="KW-0067">ATP-binding</keyword>
<dbReference type="GO" id="GO:0005524">
    <property type="term" value="F:ATP binding"/>
    <property type="evidence" value="ECO:0007669"/>
    <property type="project" value="UniProtKB-KW"/>
</dbReference>
<dbReference type="Pfam" id="PF00270">
    <property type="entry name" value="DEAD"/>
    <property type="match status" value="1"/>
</dbReference>
<dbReference type="Pfam" id="PF00271">
    <property type="entry name" value="Helicase_C"/>
    <property type="match status" value="1"/>
</dbReference>
<dbReference type="Pfam" id="PF07717">
    <property type="entry name" value="OB_NTP_bind"/>
    <property type="match status" value="1"/>
</dbReference>
<dbReference type="FunFam" id="1.20.120.1080:FF:000005">
    <property type="entry name" value="ATP-dependent helicase HrpA"/>
    <property type="match status" value="1"/>
</dbReference>
<dbReference type="SMART" id="SM00847">
    <property type="entry name" value="HA2"/>
    <property type="match status" value="1"/>
</dbReference>
<evidence type="ECO:0000256" key="1">
    <source>
        <dbReference type="ARBA" id="ARBA00022741"/>
    </source>
</evidence>
<accession>A0A4S3KXS0</accession>
<gene>
    <name evidence="8" type="ORF">EDC25_11140</name>
</gene>
<dbReference type="Pfam" id="PF11898">
    <property type="entry name" value="DUF3418"/>
    <property type="match status" value="1"/>
</dbReference>
<evidence type="ECO:0000259" key="6">
    <source>
        <dbReference type="PROSITE" id="PS51192"/>
    </source>
</evidence>
<protein>
    <submittedName>
        <fullName evidence="8">ATP-dependent helicase HrpA</fullName>
    </submittedName>
</protein>
<dbReference type="Gene3D" id="1.20.120.1080">
    <property type="match status" value="1"/>
</dbReference>
<keyword evidence="3 8" id="KW-0347">Helicase</keyword>
<dbReference type="InterPro" id="IPR003593">
    <property type="entry name" value="AAA+_ATPase"/>
</dbReference>
<dbReference type="FunFam" id="3.40.50.300:FF:001922">
    <property type="entry name" value="DEAH (Asp-Glu-Ala-His) box polypeptide 29"/>
    <property type="match status" value="1"/>
</dbReference>
<evidence type="ECO:0000313" key="8">
    <source>
        <dbReference type="EMBL" id="TCS97760.1"/>
    </source>
</evidence>
<dbReference type="Proteomes" id="UP000294599">
    <property type="component" value="Unassembled WGS sequence"/>
</dbReference>
<dbReference type="PROSITE" id="PS51194">
    <property type="entry name" value="HELICASE_CTER"/>
    <property type="match status" value="1"/>
</dbReference>
<evidence type="ECO:0000256" key="4">
    <source>
        <dbReference type="ARBA" id="ARBA00022840"/>
    </source>
</evidence>
<reference evidence="8 9" key="1">
    <citation type="submission" date="2019-03" db="EMBL/GenBank/DDBJ databases">
        <title>Genomic Encyclopedia of Type Strains, Phase IV (KMG-IV): sequencing the most valuable type-strain genomes for metagenomic binning, comparative biology and taxonomic classification.</title>
        <authorList>
            <person name="Goeker M."/>
        </authorList>
    </citation>
    <scope>NUCLEOTIDE SEQUENCE [LARGE SCALE GENOMIC DNA]</scope>
    <source>
        <strain evidence="8 9">DSM 21944</strain>
    </source>
</reference>
<feature type="domain" description="Helicase C-terminal" evidence="7">
    <location>
        <begin position="288"/>
        <end position="460"/>
    </location>
</feature>
<dbReference type="InterPro" id="IPR014001">
    <property type="entry name" value="Helicase_ATP-bd"/>
</dbReference>
<evidence type="ECO:0000256" key="3">
    <source>
        <dbReference type="ARBA" id="ARBA00022806"/>
    </source>
</evidence>
<dbReference type="SMART" id="SM00382">
    <property type="entry name" value="AAA"/>
    <property type="match status" value="1"/>
</dbReference>
<proteinExistence type="predicted"/>
<evidence type="ECO:0000259" key="7">
    <source>
        <dbReference type="PROSITE" id="PS51194"/>
    </source>
</evidence>
<dbReference type="InterPro" id="IPR001650">
    <property type="entry name" value="Helicase_C-like"/>
</dbReference>
<keyword evidence="9" id="KW-1185">Reference proteome</keyword>
<dbReference type="PROSITE" id="PS51192">
    <property type="entry name" value="HELICASE_ATP_BIND_1"/>
    <property type="match status" value="1"/>
</dbReference>
<dbReference type="SMART" id="SM00487">
    <property type="entry name" value="DEXDc"/>
    <property type="match status" value="1"/>
</dbReference>
<evidence type="ECO:0000256" key="5">
    <source>
        <dbReference type="SAM" id="MobiDB-lite"/>
    </source>
</evidence>
<keyword evidence="1" id="KW-0547">Nucleotide-binding</keyword>
<dbReference type="PANTHER" id="PTHR18934">
    <property type="entry name" value="ATP-DEPENDENT RNA HELICASE"/>
    <property type="match status" value="1"/>
</dbReference>
<dbReference type="InterPro" id="IPR011545">
    <property type="entry name" value="DEAD/DEAH_box_helicase_dom"/>
</dbReference>
<dbReference type="Pfam" id="PF04408">
    <property type="entry name" value="WHD_HA2"/>
    <property type="match status" value="1"/>
</dbReference>
<dbReference type="GO" id="GO:0003724">
    <property type="term" value="F:RNA helicase activity"/>
    <property type="evidence" value="ECO:0007669"/>
    <property type="project" value="InterPro"/>
</dbReference>
<dbReference type="PANTHER" id="PTHR18934:SF99">
    <property type="entry name" value="ATP-DEPENDENT RNA HELICASE DHX37-RELATED"/>
    <property type="match status" value="1"/>
</dbReference>
<dbReference type="EMBL" id="SMAF01000011">
    <property type="protein sequence ID" value="TCS97760.1"/>
    <property type="molecule type" value="Genomic_DNA"/>
</dbReference>
<sequence>MSFTDPNGKASPRSDNGGRARRPGRKVPALPAADTVRSGDRGRLIRLRARMRQAPDAQVEGLRSQFDQLVAQSTEAVRLRRARLPAPRFDDSLPIHAEGGRIVELLRTHRVVVVAGETGSGKTTQLPKLALAAGRGASGLIGCTQPRRIAARSVARRVAEELGTPLGELVGYQVRFDDRVGEQAAIKFMTDGILLAQAQGDPWLSEYDTLIVDEAHERSLNIDFLLGLLKRLLARRDDLKVIVTSATIDTARFSAFFDGAPVVEVPGRTYPVERRYRPLSGRARDDRQLNQALLETVAEISREDPQGDILVFLPGEREIREAHRVLGEQRLRHTEVLPLYARLSAKDQDRVFHPGTGRRIVLATNVAETSLTVPRIRYVIDAGTARISRYSPRSKVQRLEIEPVARANAEQRAGRCGRVGPGVCYRLYDEADFNARPEFADPEILRSSLANVILRMLALGLGDIEAFPFVDPPTERAVKEGLQQLLELKAIDPARRLTPTGRAMARFPIDVQLSRMLVEAERLGSLRELLAIVAFLGIQDPRERPAEQRQYADSRHAEFADNRSDFLGAWKLWQAYDIAHADLGSSRLRAWCEERFLNFMRMREWRELHRQLLGLVGEAGWAIPDKAADYEAIHRAVLAGLPTSVARKGEKGLYDGTRTRGFAIFPGSALVKAQPPWLLSLSVIQTARAYAHVNARIEPDWLYDQSGHLLKRTVSDPFWDRDRGRVLAHEQATLLGLVIHARRRVDFARTDAAGARAIFLRDGLAECDMNSRSDFVHANAKVLEQAREQEAMQRRQGLVADADRRAQFFEGRVPEAINSVRDLDSWYRSLDKPVRRTLFWNLDDVLVADDRRADFPKQIELAGHRFDLDYLFEPGHEADGVTLTVPLTWLNALPASRLEWLVPGLLPLRVAELIRALPKPLRRNFVPAPDFARAFAEAEPPRDAPLTDALAACLRRVSGVEVGVADFAAAELPRHLVMRIRLLDADGRELATGRDLAALQRIHGQRAREAFAEAAAGGLARTGLTRFEPEVVPAFIENSAGLRAFPAFVDRGDHVDLAVLETADAAAREHADGIRRLLRLRLADTVRRVARQLSLDAKAQFAWTTTGSLDALRGDIVEHALASLLTPDMLAVRDRPAFESIAAGLGQQLGRAAHARALRVQSALQGLSATAPALAPPLVGFAAANFDDLRAQLARLFPPTLGRDVPDARLEDYPRYLKAMSLRAQRLQADPRRDQERMLVVQNFERRLAALPESRETAAERDALRWLLEELRVSLFAQELGTREPVSDKRVEKRLHALERGR</sequence>
<dbReference type="NCBIfam" id="TIGR01967">
    <property type="entry name" value="DEAH_box_HrpA"/>
    <property type="match status" value="1"/>
</dbReference>
<dbReference type="SMART" id="SM00490">
    <property type="entry name" value="HELICc"/>
    <property type="match status" value="1"/>
</dbReference>
<dbReference type="InterPro" id="IPR048333">
    <property type="entry name" value="HA2_WH"/>
</dbReference>
<dbReference type="CDD" id="cd18791">
    <property type="entry name" value="SF2_C_RHA"/>
    <property type="match status" value="1"/>
</dbReference>
<evidence type="ECO:0000313" key="9">
    <source>
        <dbReference type="Proteomes" id="UP000294599"/>
    </source>
</evidence>
<dbReference type="OrthoDB" id="9805617at2"/>
<dbReference type="Gene3D" id="3.40.50.300">
    <property type="entry name" value="P-loop containing nucleotide triphosphate hydrolases"/>
    <property type="match status" value="2"/>
</dbReference>
<dbReference type="InterPro" id="IPR011709">
    <property type="entry name" value="DEAD-box_helicase_OB_fold"/>
</dbReference>
<dbReference type="Pfam" id="PF21010">
    <property type="entry name" value="HA2_C"/>
    <property type="match status" value="1"/>
</dbReference>
<dbReference type="GO" id="GO:0016787">
    <property type="term" value="F:hydrolase activity"/>
    <property type="evidence" value="ECO:0007669"/>
    <property type="project" value="UniProtKB-KW"/>
</dbReference>
<feature type="region of interest" description="Disordered" evidence="5">
    <location>
        <begin position="1"/>
        <end position="38"/>
    </location>
</feature>
<dbReference type="SUPFAM" id="SSF52540">
    <property type="entry name" value="P-loop containing nucleoside triphosphate hydrolases"/>
    <property type="match status" value="1"/>
</dbReference>
<evidence type="ECO:0000256" key="2">
    <source>
        <dbReference type="ARBA" id="ARBA00022801"/>
    </source>
</evidence>
<dbReference type="InterPro" id="IPR024590">
    <property type="entry name" value="HrpA_C"/>
</dbReference>
<name>A0A4S3KXS0_9GAMM</name>
<dbReference type="InterPro" id="IPR010222">
    <property type="entry name" value="RNA_helicase_HrpA"/>
</dbReference>
<keyword evidence="2" id="KW-0378">Hydrolase</keyword>
<organism evidence="8 9">
    <name type="scientific">Pseudofulvimonas gallinarii</name>
    <dbReference type="NCBI Taxonomy" id="634155"/>
    <lineage>
        <taxon>Bacteria</taxon>
        <taxon>Pseudomonadati</taxon>
        <taxon>Pseudomonadota</taxon>
        <taxon>Gammaproteobacteria</taxon>
        <taxon>Lysobacterales</taxon>
        <taxon>Rhodanobacteraceae</taxon>
        <taxon>Pseudofulvimonas</taxon>
    </lineage>
</organism>
<comment type="caution">
    <text evidence="8">The sequence shown here is derived from an EMBL/GenBank/DDBJ whole genome shotgun (WGS) entry which is preliminary data.</text>
</comment>
<dbReference type="InterPro" id="IPR007502">
    <property type="entry name" value="Helicase-assoc_dom"/>
</dbReference>
<dbReference type="InterPro" id="IPR027417">
    <property type="entry name" value="P-loop_NTPase"/>
</dbReference>
<dbReference type="GO" id="GO:0003723">
    <property type="term" value="F:RNA binding"/>
    <property type="evidence" value="ECO:0007669"/>
    <property type="project" value="TreeGrafter"/>
</dbReference>